<dbReference type="SUPFAM" id="SSF53383">
    <property type="entry name" value="PLP-dependent transferases"/>
    <property type="match status" value="1"/>
</dbReference>
<dbReference type="EMBL" id="JAAGLQ010000746">
    <property type="protein sequence ID" value="NEA20749.1"/>
    <property type="molecule type" value="Genomic_DNA"/>
</dbReference>
<dbReference type="Gene3D" id="3.40.640.10">
    <property type="entry name" value="Type I PLP-dependent aspartate aminotransferase-like (Major domain)"/>
    <property type="match status" value="1"/>
</dbReference>
<protein>
    <recommendedName>
        <fullName evidence="3">Aminotransferase class I/II-fold pyridoxal phosphate-dependent enzyme</fullName>
    </recommendedName>
</protein>
<dbReference type="Proteomes" id="UP000471293">
    <property type="component" value="Unassembled WGS sequence"/>
</dbReference>
<reference evidence="1 2" key="1">
    <citation type="submission" date="2020-01" db="EMBL/GenBank/DDBJ databases">
        <title>Insect and environment-associated Actinomycetes.</title>
        <authorList>
            <person name="Currrie C."/>
            <person name="Chevrette M."/>
            <person name="Carlson C."/>
            <person name="Stubbendieck R."/>
            <person name="Wendt-Pienkowski E."/>
        </authorList>
    </citation>
    <scope>NUCLEOTIDE SEQUENCE [LARGE SCALE GENOMIC DNA]</scope>
    <source>
        <strain evidence="1 2">SID11342</strain>
    </source>
</reference>
<proteinExistence type="predicted"/>
<dbReference type="AlphaFoldDB" id="A0A6N9UDN9"/>
<dbReference type="InterPro" id="IPR015421">
    <property type="entry name" value="PyrdxlP-dep_Trfase_major"/>
</dbReference>
<evidence type="ECO:0008006" key="3">
    <source>
        <dbReference type="Google" id="ProtNLM"/>
    </source>
</evidence>
<dbReference type="InterPro" id="IPR015424">
    <property type="entry name" value="PyrdxlP-dep_Trfase"/>
</dbReference>
<accession>A0A6N9UDN9</accession>
<organism evidence="1 2">
    <name type="scientific">Streptomyces halstedii</name>
    <dbReference type="NCBI Taxonomy" id="1944"/>
    <lineage>
        <taxon>Bacteria</taxon>
        <taxon>Bacillati</taxon>
        <taxon>Actinomycetota</taxon>
        <taxon>Actinomycetes</taxon>
        <taxon>Kitasatosporales</taxon>
        <taxon>Streptomycetaceae</taxon>
        <taxon>Streptomyces</taxon>
    </lineage>
</organism>
<evidence type="ECO:0000313" key="2">
    <source>
        <dbReference type="Proteomes" id="UP000471293"/>
    </source>
</evidence>
<name>A0A6N9UDN9_STRHA</name>
<comment type="caution">
    <text evidence="1">The sequence shown here is derived from an EMBL/GenBank/DDBJ whole genome shotgun (WGS) entry which is preliminary data.</text>
</comment>
<gene>
    <name evidence="1" type="ORF">G3I29_36015</name>
</gene>
<sequence>MTSRTCSPAAGVTEFLVLLARPPRTSRVAVITPEYTETMRFFSYADFHARTDDVRDTPGLRLKRLWAAMRTHDHVVLSNPSNPLGHYLPRAQLI</sequence>
<evidence type="ECO:0000313" key="1">
    <source>
        <dbReference type="EMBL" id="NEA20749.1"/>
    </source>
</evidence>
<dbReference type="RefSeq" id="WP_164350725.1">
    <property type="nucleotide sequence ID" value="NZ_JAAGLQ010000746.1"/>
</dbReference>